<dbReference type="InterPro" id="IPR050473">
    <property type="entry name" value="A2M/Complement_sys"/>
</dbReference>
<keyword evidence="3" id="KW-1185">Reference proteome</keyword>
<dbReference type="EMBL" id="JAHLQT010018664">
    <property type="protein sequence ID" value="KAG7168910.1"/>
    <property type="molecule type" value="Genomic_DNA"/>
</dbReference>
<evidence type="ECO:0000313" key="2">
    <source>
        <dbReference type="EMBL" id="KAG7168910.1"/>
    </source>
</evidence>
<gene>
    <name evidence="2" type="primary">Mug1-L</name>
    <name evidence="2" type="ORF">Hamer_G011587</name>
</gene>
<dbReference type="InterPro" id="IPR011625">
    <property type="entry name" value="A2M_N_BRD"/>
</dbReference>
<evidence type="ECO:0000313" key="3">
    <source>
        <dbReference type="Proteomes" id="UP000747542"/>
    </source>
</evidence>
<protein>
    <submittedName>
        <fullName evidence="2">Murinoglobulin-1-like</fullName>
    </submittedName>
</protein>
<feature type="non-terminal residue" evidence="2">
    <location>
        <position position="237"/>
    </location>
</feature>
<proteinExistence type="predicted"/>
<evidence type="ECO:0000259" key="1">
    <source>
        <dbReference type="Pfam" id="PF07703"/>
    </source>
</evidence>
<organism evidence="2 3">
    <name type="scientific">Homarus americanus</name>
    <name type="common">American lobster</name>
    <dbReference type="NCBI Taxonomy" id="6706"/>
    <lineage>
        <taxon>Eukaryota</taxon>
        <taxon>Metazoa</taxon>
        <taxon>Ecdysozoa</taxon>
        <taxon>Arthropoda</taxon>
        <taxon>Crustacea</taxon>
        <taxon>Multicrustacea</taxon>
        <taxon>Malacostraca</taxon>
        <taxon>Eumalacostraca</taxon>
        <taxon>Eucarida</taxon>
        <taxon>Decapoda</taxon>
        <taxon>Pleocyemata</taxon>
        <taxon>Astacidea</taxon>
        <taxon>Nephropoidea</taxon>
        <taxon>Nephropidae</taxon>
        <taxon>Homarus</taxon>
    </lineage>
</organism>
<feature type="non-terminal residue" evidence="2">
    <location>
        <position position="1"/>
    </location>
</feature>
<comment type="caution">
    <text evidence="2">The sequence shown here is derived from an EMBL/GenBank/DDBJ whole genome shotgun (WGS) entry which is preliminary data.</text>
</comment>
<reference evidence="2" key="1">
    <citation type="journal article" date="2021" name="Sci. Adv.">
        <title>The American lobster genome reveals insights on longevity, neural, and immune adaptations.</title>
        <authorList>
            <person name="Polinski J.M."/>
            <person name="Zimin A.V."/>
            <person name="Clark K.F."/>
            <person name="Kohn A.B."/>
            <person name="Sadowski N."/>
            <person name="Timp W."/>
            <person name="Ptitsyn A."/>
            <person name="Khanna P."/>
            <person name="Romanova D.Y."/>
            <person name="Williams P."/>
            <person name="Greenwood S.J."/>
            <person name="Moroz L.L."/>
            <person name="Walt D.R."/>
            <person name="Bodnar A.G."/>
        </authorList>
    </citation>
    <scope>NUCLEOTIDE SEQUENCE</scope>
    <source>
        <strain evidence="2">GMGI-L3</strain>
    </source>
</reference>
<dbReference type="Proteomes" id="UP000747542">
    <property type="component" value="Unassembled WGS sequence"/>
</dbReference>
<sequence length="237" mass="26644">VLVWYTRQDGEVVADIRELEVEKCLGSSVNLTWSDAQLEPGQQTTLTLSSEPNSVCSLGVVDRSSELLAVDPDPITLDKLFDFANNFFINIGGNSQINNNKYCKEQQRKEDLKKAAAARLIGDFVPLRRYSSYQTNFVDALKMFDTSGLYIFTDLTVETRPCEAEEAKTLRPQSIISTAGGHVAFSRPQSSFHQDFHETIAEDERFGLRVKGDSSKQADAPRTNFPETWLWDLLILP</sequence>
<dbReference type="AlphaFoldDB" id="A0A8J5KA56"/>
<feature type="domain" description="Alpha-2-macroglobulin bait region" evidence="1">
    <location>
        <begin position="1"/>
        <end position="65"/>
    </location>
</feature>
<dbReference type="PANTHER" id="PTHR11412:SF171">
    <property type="entry name" value="PREGNANCY ZONE PROTEIN-LIKE PROTEIN"/>
    <property type="match status" value="1"/>
</dbReference>
<accession>A0A8J5KA56</accession>
<name>A0A8J5KA56_HOMAM</name>
<dbReference type="Pfam" id="PF07703">
    <property type="entry name" value="A2M_BRD"/>
    <property type="match status" value="1"/>
</dbReference>
<dbReference type="PANTHER" id="PTHR11412">
    <property type="entry name" value="MACROGLOBULIN / COMPLEMENT"/>
    <property type="match status" value="1"/>
</dbReference>